<evidence type="ECO:0000313" key="2">
    <source>
        <dbReference type="EMBL" id="KEF53740.1"/>
    </source>
</evidence>
<feature type="compositionally biased region" description="Polar residues" evidence="1">
    <location>
        <begin position="433"/>
        <end position="443"/>
    </location>
</feature>
<dbReference type="AlphaFoldDB" id="A0A072PDW1"/>
<dbReference type="GeneID" id="25285046"/>
<organism evidence="2 3">
    <name type="scientific">Exophiala aquamarina CBS 119918</name>
    <dbReference type="NCBI Taxonomy" id="1182545"/>
    <lineage>
        <taxon>Eukaryota</taxon>
        <taxon>Fungi</taxon>
        <taxon>Dikarya</taxon>
        <taxon>Ascomycota</taxon>
        <taxon>Pezizomycotina</taxon>
        <taxon>Eurotiomycetes</taxon>
        <taxon>Chaetothyriomycetidae</taxon>
        <taxon>Chaetothyriales</taxon>
        <taxon>Herpotrichiellaceae</taxon>
        <taxon>Exophiala</taxon>
    </lineage>
</organism>
<feature type="region of interest" description="Disordered" evidence="1">
    <location>
        <begin position="163"/>
        <end position="190"/>
    </location>
</feature>
<proteinExistence type="predicted"/>
<feature type="compositionally biased region" description="Polar residues" evidence="1">
    <location>
        <begin position="553"/>
        <end position="562"/>
    </location>
</feature>
<protein>
    <submittedName>
        <fullName evidence="2">Uncharacterized protein</fullName>
    </submittedName>
</protein>
<feature type="compositionally biased region" description="Basic and acidic residues" evidence="1">
    <location>
        <begin position="467"/>
        <end position="481"/>
    </location>
</feature>
<feature type="compositionally biased region" description="Polar residues" evidence="1">
    <location>
        <begin position="482"/>
        <end position="496"/>
    </location>
</feature>
<evidence type="ECO:0000256" key="1">
    <source>
        <dbReference type="SAM" id="MobiDB-lite"/>
    </source>
</evidence>
<keyword evidence="3" id="KW-1185">Reference proteome</keyword>
<gene>
    <name evidence="2" type="ORF">A1O9_10141</name>
</gene>
<feature type="non-terminal residue" evidence="2">
    <location>
        <position position="1"/>
    </location>
</feature>
<dbReference type="STRING" id="1182545.A0A072PDW1"/>
<feature type="non-terminal residue" evidence="2">
    <location>
        <position position="596"/>
    </location>
</feature>
<comment type="caution">
    <text evidence="2">The sequence shown here is derived from an EMBL/GenBank/DDBJ whole genome shotgun (WGS) entry which is preliminary data.</text>
</comment>
<dbReference type="Proteomes" id="UP000027920">
    <property type="component" value="Unassembled WGS sequence"/>
</dbReference>
<sequence>VMSDENRPPSPLLPAFGIRELNGPETAPGVIQITGRQYNTTIRSQPDATLLYLDDDDGELITVGSSLELQQRLDEPFKRPTCPFPTSASNENQMMHIFDIRQSAGNLAVWRDHEAYSSKRLREKAPVKDNTAGMQSPVLPISLEPALPISPIRTISQTEKLLDPLPSSSHAENKPPTSPTKESPSSPDLPAHEQITVHIDQAFGSLCEGIQTQLGPLADFLETAADGLRKVAEKTAESDTTAIENVLIGFKGIWSELGQMSREFLDSIDEQLEKNKDPKDKTVIVSEEASVPVKQAKASPKPETASKRVSFNDTAAPVECLSTEPPSVNTCFADKSFGPPASFNAWAQKPMITYAPPRNHPTNKQSYQSDSARSILDWESSDPDFSTRYPPLLSLRKAKSVGGIHDKAHPHSPNRDPLAAVSALSRFPTINQFEEQNRSNTKLQPPAAIPDKIESPTTSRTAPKPTKYKEPSVEDANRESPRQFTNTPSIKNQNRPLSAWSPTPLPGSWPEPKPSDSQESQVTIPATRTAFPAHSSHAPRPDDNPPVQPLSDRLSSPVSETYSRAPIFPRRHQTVSSTNPAARLNGPFDPLANFPS</sequence>
<feature type="compositionally biased region" description="Pro residues" evidence="1">
    <location>
        <begin position="503"/>
        <end position="512"/>
    </location>
</feature>
<name>A0A072PDW1_9EURO</name>
<dbReference type="RefSeq" id="XP_013256330.1">
    <property type="nucleotide sequence ID" value="XM_013400876.1"/>
</dbReference>
<dbReference type="HOGENOM" id="CLU_013291_0_0_1"/>
<reference evidence="2 3" key="1">
    <citation type="submission" date="2013-03" db="EMBL/GenBank/DDBJ databases">
        <title>The Genome Sequence of Exophiala aquamarina CBS 119918.</title>
        <authorList>
            <consortium name="The Broad Institute Genomics Platform"/>
            <person name="Cuomo C."/>
            <person name="de Hoog S."/>
            <person name="Gorbushina A."/>
            <person name="Walker B."/>
            <person name="Young S.K."/>
            <person name="Zeng Q."/>
            <person name="Gargeya S."/>
            <person name="Fitzgerald M."/>
            <person name="Haas B."/>
            <person name="Abouelleil A."/>
            <person name="Allen A.W."/>
            <person name="Alvarado L."/>
            <person name="Arachchi H.M."/>
            <person name="Berlin A.M."/>
            <person name="Chapman S.B."/>
            <person name="Gainer-Dewar J."/>
            <person name="Goldberg J."/>
            <person name="Griggs A."/>
            <person name="Gujja S."/>
            <person name="Hansen M."/>
            <person name="Howarth C."/>
            <person name="Imamovic A."/>
            <person name="Ireland A."/>
            <person name="Larimer J."/>
            <person name="McCowan C."/>
            <person name="Murphy C."/>
            <person name="Pearson M."/>
            <person name="Poon T.W."/>
            <person name="Priest M."/>
            <person name="Roberts A."/>
            <person name="Saif S."/>
            <person name="Shea T."/>
            <person name="Sisk P."/>
            <person name="Sykes S."/>
            <person name="Wortman J."/>
            <person name="Nusbaum C."/>
            <person name="Birren B."/>
        </authorList>
    </citation>
    <scope>NUCLEOTIDE SEQUENCE [LARGE SCALE GENOMIC DNA]</scope>
    <source>
        <strain evidence="2 3">CBS 119918</strain>
    </source>
</reference>
<evidence type="ECO:0000313" key="3">
    <source>
        <dbReference type="Proteomes" id="UP000027920"/>
    </source>
</evidence>
<feature type="region of interest" description="Disordered" evidence="1">
    <location>
        <begin position="433"/>
        <end position="596"/>
    </location>
</feature>
<dbReference type="VEuPathDB" id="FungiDB:A1O9_10141"/>
<dbReference type="EMBL" id="AMGV01000012">
    <property type="protein sequence ID" value="KEF53740.1"/>
    <property type="molecule type" value="Genomic_DNA"/>
</dbReference>
<feature type="compositionally biased region" description="Polar residues" evidence="1">
    <location>
        <begin position="515"/>
        <end position="526"/>
    </location>
</feature>
<accession>A0A072PDW1</accession>
<dbReference type="OrthoDB" id="193499at2759"/>